<reference evidence="2 3" key="1">
    <citation type="journal article" date="2023" name="Plants (Basel)">
        <title>Bridging the Gap: Combining Genomics and Transcriptomics Approaches to Understand Stylosanthes scabra, an Orphan Legume from the Brazilian Caatinga.</title>
        <authorList>
            <person name="Ferreira-Neto J.R.C."/>
            <person name="da Silva M.D."/>
            <person name="Binneck E."/>
            <person name="de Melo N.F."/>
            <person name="da Silva R.H."/>
            <person name="de Melo A.L.T.M."/>
            <person name="Pandolfi V."/>
            <person name="Bustamante F.O."/>
            <person name="Brasileiro-Vidal A.C."/>
            <person name="Benko-Iseppon A.M."/>
        </authorList>
    </citation>
    <scope>NUCLEOTIDE SEQUENCE [LARGE SCALE GENOMIC DNA]</scope>
    <source>
        <tissue evidence="2">Leaves</tissue>
    </source>
</reference>
<feature type="region of interest" description="Disordered" evidence="1">
    <location>
        <begin position="1"/>
        <end position="29"/>
    </location>
</feature>
<protein>
    <submittedName>
        <fullName evidence="2">Uncharacterized protein</fullName>
    </submittedName>
</protein>
<feature type="non-terminal residue" evidence="2">
    <location>
        <position position="1"/>
    </location>
</feature>
<gene>
    <name evidence="2" type="ORF">PIB30_086507</name>
</gene>
<sequence length="89" mass="9852">AVAGPSPRRENSTAVPPLPCPGAAEAHGQRQRELYRPLFLAHRSVATSRVAVGSTFNEPSSWLLPYPEIHKSHFQWSIDRIIETYGGTE</sequence>
<organism evidence="2 3">
    <name type="scientific">Stylosanthes scabra</name>
    <dbReference type="NCBI Taxonomy" id="79078"/>
    <lineage>
        <taxon>Eukaryota</taxon>
        <taxon>Viridiplantae</taxon>
        <taxon>Streptophyta</taxon>
        <taxon>Embryophyta</taxon>
        <taxon>Tracheophyta</taxon>
        <taxon>Spermatophyta</taxon>
        <taxon>Magnoliopsida</taxon>
        <taxon>eudicotyledons</taxon>
        <taxon>Gunneridae</taxon>
        <taxon>Pentapetalae</taxon>
        <taxon>rosids</taxon>
        <taxon>fabids</taxon>
        <taxon>Fabales</taxon>
        <taxon>Fabaceae</taxon>
        <taxon>Papilionoideae</taxon>
        <taxon>50 kb inversion clade</taxon>
        <taxon>dalbergioids sensu lato</taxon>
        <taxon>Dalbergieae</taxon>
        <taxon>Pterocarpus clade</taxon>
        <taxon>Stylosanthes</taxon>
    </lineage>
</organism>
<dbReference type="Proteomes" id="UP001341840">
    <property type="component" value="Unassembled WGS sequence"/>
</dbReference>
<evidence type="ECO:0000256" key="1">
    <source>
        <dbReference type="SAM" id="MobiDB-lite"/>
    </source>
</evidence>
<comment type="caution">
    <text evidence="2">The sequence shown here is derived from an EMBL/GenBank/DDBJ whole genome shotgun (WGS) entry which is preliminary data.</text>
</comment>
<accession>A0ABU6YUI2</accession>
<evidence type="ECO:0000313" key="3">
    <source>
        <dbReference type="Proteomes" id="UP001341840"/>
    </source>
</evidence>
<keyword evidence="3" id="KW-1185">Reference proteome</keyword>
<dbReference type="EMBL" id="JASCZI010243140">
    <property type="protein sequence ID" value="MED6212743.1"/>
    <property type="molecule type" value="Genomic_DNA"/>
</dbReference>
<evidence type="ECO:0000313" key="2">
    <source>
        <dbReference type="EMBL" id="MED6212743.1"/>
    </source>
</evidence>
<name>A0ABU6YUI2_9FABA</name>
<proteinExistence type="predicted"/>